<evidence type="ECO:0000259" key="5">
    <source>
        <dbReference type="Pfam" id="PF01420"/>
    </source>
</evidence>
<keyword evidence="6" id="KW-0255">Endonuclease</keyword>
<dbReference type="GO" id="GO:0004519">
    <property type="term" value="F:endonuclease activity"/>
    <property type="evidence" value="ECO:0007669"/>
    <property type="project" value="UniProtKB-KW"/>
</dbReference>
<dbReference type="InterPro" id="IPR051212">
    <property type="entry name" value="Type-I_RE_S_subunit"/>
</dbReference>
<dbReference type="Pfam" id="PF01420">
    <property type="entry name" value="Methylase_S"/>
    <property type="match status" value="1"/>
</dbReference>
<dbReference type="PANTHER" id="PTHR43140:SF1">
    <property type="entry name" value="TYPE I RESTRICTION ENZYME ECOKI SPECIFICITY SUBUNIT"/>
    <property type="match status" value="1"/>
</dbReference>
<dbReference type="RefSeq" id="WP_269944084.1">
    <property type="nucleotide sequence ID" value="NZ_JAKMUT010000002.1"/>
</dbReference>
<evidence type="ECO:0000256" key="3">
    <source>
        <dbReference type="ARBA" id="ARBA00023125"/>
    </source>
</evidence>
<protein>
    <submittedName>
        <fullName evidence="6">Restriction endonuclease subunit S</fullName>
        <ecNumber evidence="6">3.1.21.-</ecNumber>
    </submittedName>
</protein>
<proteinExistence type="inferred from homology"/>
<feature type="domain" description="Type I restriction modification DNA specificity" evidence="5">
    <location>
        <begin position="16"/>
        <end position="183"/>
    </location>
</feature>
<dbReference type="PANTHER" id="PTHR43140">
    <property type="entry name" value="TYPE-1 RESTRICTION ENZYME ECOKI SPECIFICITY PROTEIN"/>
    <property type="match status" value="1"/>
</dbReference>
<comment type="subunit">
    <text evidence="4">The methyltransferase is composed of M and S polypeptides.</text>
</comment>
<keyword evidence="6" id="KW-0378">Hydrolase</keyword>
<dbReference type="GO" id="GO:0016787">
    <property type="term" value="F:hydrolase activity"/>
    <property type="evidence" value="ECO:0007669"/>
    <property type="project" value="UniProtKB-KW"/>
</dbReference>
<evidence type="ECO:0000313" key="7">
    <source>
        <dbReference type="Proteomes" id="UP001146469"/>
    </source>
</evidence>
<accession>A0A9X3LKC1</accession>
<dbReference type="Proteomes" id="UP001146469">
    <property type="component" value="Unassembled WGS sequence"/>
</dbReference>
<dbReference type="InterPro" id="IPR000055">
    <property type="entry name" value="Restrct_endonuc_typeI_TRD"/>
</dbReference>
<keyword evidence="7" id="KW-1185">Reference proteome</keyword>
<dbReference type="GO" id="GO:0003677">
    <property type="term" value="F:DNA binding"/>
    <property type="evidence" value="ECO:0007669"/>
    <property type="project" value="UniProtKB-KW"/>
</dbReference>
<reference evidence="6" key="1">
    <citation type="submission" date="2022-02" db="EMBL/GenBank/DDBJ databases">
        <title>Corynebacterium sp. from urogenital microbiome.</title>
        <authorList>
            <person name="Cappelli E.A."/>
            <person name="Ribeiro T.G."/>
            <person name="Peixe L."/>
        </authorList>
    </citation>
    <scope>NUCLEOTIDE SEQUENCE</scope>
    <source>
        <strain evidence="6">C8Ua_174</strain>
    </source>
</reference>
<comment type="similarity">
    <text evidence="1">Belongs to the type-I restriction system S methylase family.</text>
</comment>
<comment type="caution">
    <text evidence="6">The sequence shown here is derived from an EMBL/GenBank/DDBJ whole genome shotgun (WGS) entry which is preliminary data.</text>
</comment>
<keyword evidence="3" id="KW-0238">DNA-binding</keyword>
<dbReference type="EMBL" id="JAKMUT010000002">
    <property type="protein sequence ID" value="MCZ9288989.1"/>
    <property type="molecule type" value="Genomic_DNA"/>
</dbReference>
<keyword evidence="6" id="KW-0540">Nuclease</keyword>
<gene>
    <name evidence="6" type="ORF">L8V00_02020</name>
</gene>
<sequence length="414" mass="45119">MISVNASSCAVDNPKLGTLVRIQSGVGFPHAYQGKRDGTVPFYKVGSLAKVGCDGTIQDDRHSVEPGVVEKLGAKIIPAGSTLLAKIGAALLLGRFVPTSKDCCIDNNMLALIPGPQIHDRFLAYACSLIDVATLERSGPVPTLDVEGLRQFRIPLPGLDTQRAIADYLDRETAEIDAMTADLDQMEALLTERRGSIVRAHLLPEGQEYTRVKLKAAVSLGKTVQSKQKNAKEVQRNYVRAAHIQPHGCLALDEQPMWFTTSELEQLSLRANDVLVVEGGAGYGRSVVLKEDLPEWGFQNHVIRVRPNPGVVGEFIHYTFLAHYDARLIDLLADGATIPALSSDKARELPILSVDEPCQRKIVDIVERETSEIDAMLADITELRDRLAERRGALIAAAVTGQIDIPAAEETIHD</sequence>
<evidence type="ECO:0000256" key="2">
    <source>
        <dbReference type="ARBA" id="ARBA00022747"/>
    </source>
</evidence>
<dbReference type="GO" id="GO:0009307">
    <property type="term" value="P:DNA restriction-modification system"/>
    <property type="evidence" value="ECO:0007669"/>
    <property type="project" value="UniProtKB-KW"/>
</dbReference>
<evidence type="ECO:0000256" key="4">
    <source>
        <dbReference type="ARBA" id="ARBA00038652"/>
    </source>
</evidence>
<evidence type="ECO:0000313" key="6">
    <source>
        <dbReference type="EMBL" id="MCZ9288989.1"/>
    </source>
</evidence>
<dbReference type="Gene3D" id="3.90.220.20">
    <property type="entry name" value="DNA methylase specificity domains"/>
    <property type="match status" value="2"/>
</dbReference>
<dbReference type="AlphaFoldDB" id="A0A9X3LKC1"/>
<evidence type="ECO:0000256" key="1">
    <source>
        <dbReference type="ARBA" id="ARBA00010923"/>
    </source>
</evidence>
<organism evidence="6 7">
    <name type="scientific">Corynebacterium evansiae</name>
    <dbReference type="NCBI Taxonomy" id="2913499"/>
    <lineage>
        <taxon>Bacteria</taxon>
        <taxon>Bacillati</taxon>
        <taxon>Actinomycetota</taxon>
        <taxon>Actinomycetes</taxon>
        <taxon>Mycobacteriales</taxon>
        <taxon>Corynebacteriaceae</taxon>
        <taxon>Corynebacterium</taxon>
    </lineage>
</organism>
<dbReference type="EC" id="3.1.21.-" evidence="6"/>
<keyword evidence="2" id="KW-0680">Restriction system</keyword>
<dbReference type="InterPro" id="IPR044946">
    <property type="entry name" value="Restrct_endonuc_typeI_TRD_sf"/>
</dbReference>
<name>A0A9X3LKC1_9CORY</name>
<dbReference type="SUPFAM" id="SSF116734">
    <property type="entry name" value="DNA methylase specificity domain"/>
    <property type="match status" value="2"/>
</dbReference>